<dbReference type="InterPro" id="IPR001356">
    <property type="entry name" value="HD"/>
</dbReference>
<comment type="subcellular location">
    <subcellularLocation>
        <location evidence="1 2">Nucleus</location>
    </subcellularLocation>
</comment>
<dbReference type="Gene3D" id="2.30.30.140">
    <property type="match status" value="1"/>
</dbReference>
<dbReference type="SUPFAM" id="SSF46689">
    <property type="entry name" value="Homeodomain-like"/>
    <property type="match status" value="1"/>
</dbReference>
<dbReference type="Proteomes" id="UP001497457">
    <property type="component" value="Chromosome 1b"/>
</dbReference>
<dbReference type="InterPro" id="IPR039276">
    <property type="entry name" value="SHH1/2"/>
</dbReference>
<evidence type="ECO:0000313" key="4">
    <source>
        <dbReference type="EMBL" id="CAL4889035.1"/>
    </source>
</evidence>
<dbReference type="SUPFAM" id="SSF54160">
    <property type="entry name" value="Chromo domain-like"/>
    <property type="match status" value="1"/>
</dbReference>
<sequence>MGRLPSKGVKAAPSFRFLPSEVQEMEARLQPLRNPSASRFAVEALARKFSASAERIGKVVIQPKQVHTWFCNRRYYSREGKAARAAQPQKKNSSARGVGVGAYRQLAAAGSSAAVHAGSSSGDNRIVESPIKYEAKSNRDGAWYDVDAVVSSRVSESGESEVMVQYSGYGADHAEWVNAFTSLRQRSVPFKATECVLVRCRDLVLCYKESQQSCLYFDAVVHARRVPSHYTSQCDCKFLVRYEHDDSEVFLYTSNIVQTNTVFNDCSNLCALLHVFYGP</sequence>
<dbReference type="InterPro" id="IPR032001">
    <property type="entry name" value="SAWADEE_dom"/>
</dbReference>
<feature type="DNA-binding region" description="Homeobox" evidence="2">
    <location>
        <begin position="10"/>
        <end position="81"/>
    </location>
</feature>
<keyword evidence="2" id="KW-0539">Nucleus</keyword>
<dbReference type="CDD" id="cd00086">
    <property type="entry name" value="homeodomain"/>
    <property type="match status" value="1"/>
</dbReference>
<evidence type="ECO:0000313" key="5">
    <source>
        <dbReference type="Proteomes" id="UP001497457"/>
    </source>
</evidence>
<dbReference type="Gene3D" id="1.10.10.60">
    <property type="entry name" value="Homeodomain-like"/>
    <property type="match status" value="1"/>
</dbReference>
<evidence type="ECO:0000256" key="2">
    <source>
        <dbReference type="PROSITE-ProRule" id="PRU00108"/>
    </source>
</evidence>
<dbReference type="PANTHER" id="PTHR33827:SF7">
    <property type="entry name" value="PROTEIN SAWADEE HOMEODOMAIN HOMOLOG 2"/>
    <property type="match status" value="1"/>
</dbReference>
<dbReference type="Pfam" id="PF16719">
    <property type="entry name" value="SAWADEE"/>
    <property type="match status" value="1"/>
</dbReference>
<protein>
    <recommendedName>
        <fullName evidence="3">Homeobox domain-containing protein</fullName>
    </recommendedName>
</protein>
<dbReference type="GO" id="GO:0003677">
    <property type="term" value="F:DNA binding"/>
    <property type="evidence" value="ECO:0007669"/>
    <property type="project" value="UniProtKB-UniRule"/>
</dbReference>
<name>A0ABC8VDZ5_9POAL</name>
<dbReference type="InterPro" id="IPR016197">
    <property type="entry name" value="Chromo-like_dom_sf"/>
</dbReference>
<dbReference type="AlphaFoldDB" id="A0ABC8VDZ5"/>
<dbReference type="GO" id="GO:0005634">
    <property type="term" value="C:nucleus"/>
    <property type="evidence" value="ECO:0007669"/>
    <property type="project" value="UniProtKB-SubCell"/>
</dbReference>
<dbReference type="SMART" id="SM00389">
    <property type="entry name" value="HOX"/>
    <property type="match status" value="1"/>
</dbReference>
<keyword evidence="2" id="KW-0371">Homeobox</keyword>
<dbReference type="Gene3D" id="2.40.50.40">
    <property type="match status" value="1"/>
</dbReference>
<evidence type="ECO:0000256" key="1">
    <source>
        <dbReference type="ARBA" id="ARBA00004123"/>
    </source>
</evidence>
<dbReference type="EMBL" id="OZ075111">
    <property type="protein sequence ID" value="CAL4889035.1"/>
    <property type="molecule type" value="Genomic_DNA"/>
</dbReference>
<keyword evidence="2" id="KW-0238">DNA-binding</keyword>
<reference evidence="5" key="1">
    <citation type="submission" date="2024-06" db="EMBL/GenBank/DDBJ databases">
        <authorList>
            <person name="Ryan C."/>
        </authorList>
    </citation>
    <scope>NUCLEOTIDE SEQUENCE [LARGE SCALE GENOMIC DNA]</scope>
</reference>
<accession>A0ABC8VDZ5</accession>
<keyword evidence="5" id="KW-1185">Reference proteome</keyword>
<reference evidence="4 5" key="2">
    <citation type="submission" date="2024-10" db="EMBL/GenBank/DDBJ databases">
        <authorList>
            <person name="Ryan C."/>
        </authorList>
    </citation>
    <scope>NUCLEOTIDE SEQUENCE [LARGE SCALE GENOMIC DNA]</scope>
</reference>
<evidence type="ECO:0000259" key="3">
    <source>
        <dbReference type="PROSITE" id="PS50071"/>
    </source>
</evidence>
<gene>
    <name evidence="4" type="ORF">URODEC1_LOCUS2509</name>
</gene>
<dbReference type="PANTHER" id="PTHR33827">
    <property type="entry name" value="PROTEIN SAWADEE HOMEODOMAIN HOMOLOG 2"/>
    <property type="match status" value="1"/>
</dbReference>
<feature type="domain" description="Homeobox" evidence="3">
    <location>
        <begin position="8"/>
        <end position="80"/>
    </location>
</feature>
<organism evidence="4 5">
    <name type="scientific">Urochloa decumbens</name>
    <dbReference type="NCBI Taxonomy" id="240449"/>
    <lineage>
        <taxon>Eukaryota</taxon>
        <taxon>Viridiplantae</taxon>
        <taxon>Streptophyta</taxon>
        <taxon>Embryophyta</taxon>
        <taxon>Tracheophyta</taxon>
        <taxon>Spermatophyta</taxon>
        <taxon>Magnoliopsida</taxon>
        <taxon>Liliopsida</taxon>
        <taxon>Poales</taxon>
        <taxon>Poaceae</taxon>
        <taxon>PACMAD clade</taxon>
        <taxon>Panicoideae</taxon>
        <taxon>Panicodae</taxon>
        <taxon>Paniceae</taxon>
        <taxon>Melinidinae</taxon>
        <taxon>Urochloa</taxon>
    </lineage>
</organism>
<dbReference type="PROSITE" id="PS50071">
    <property type="entry name" value="HOMEOBOX_2"/>
    <property type="match status" value="1"/>
</dbReference>
<proteinExistence type="predicted"/>
<dbReference type="InterPro" id="IPR009057">
    <property type="entry name" value="Homeodomain-like_sf"/>
</dbReference>